<feature type="transmembrane region" description="Helical" evidence="1">
    <location>
        <begin position="345"/>
        <end position="363"/>
    </location>
</feature>
<feature type="transmembrane region" description="Helical" evidence="1">
    <location>
        <begin position="210"/>
        <end position="226"/>
    </location>
</feature>
<feature type="transmembrane region" description="Helical" evidence="1">
    <location>
        <begin position="383"/>
        <end position="402"/>
    </location>
</feature>
<proteinExistence type="predicted"/>
<dbReference type="EMBL" id="MFZH01000032">
    <property type="protein sequence ID" value="OGK18436.1"/>
    <property type="molecule type" value="Genomic_DNA"/>
</dbReference>
<accession>A0A1F7GI03</accession>
<dbReference type="PANTHER" id="PTHR38454">
    <property type="entry name" value="INTEGRAL MEMBRANE PROTEIN-RELATED"/>
    <property type="match status" value="1"/>
</dbReference>
<feature type="transmembrane region" description="Helical" evidence="1">
    <location>
        <begin position="414"/>
        <end position="434"/>
    </location>
</feature>
<dbReference type="Proteomes" id="UP000176850">
    <property type="component" value="Unassembled WGS sequence"/>
</dbReference>
<evidence type="ECO:0008006" key="4">
    <source>
        <dbReference type="Google" id="ProtNLM"/>
    </source>
</evidence>
<reference evidence="2 3" key="1">
    <citation type="journal article" date="2016" name="Nat. Commun.">
        <title>Thousands of microbial genomes shed light on interconnected biogeochemical processes in an aquifer system.</title>
        <authorList>
            <person name="Anantharaman K."/>
            <person name="Brown C.T."/>
            <person name="Hug L.A."/>
            <person name="Sharon I."/>
            <person name="Castelle C.J."/>
            <person name="Probst A.J."/>
            <person name="Thomas B.C."/>
            <person name="Singh A."/>
            <person name="Wilkins M.J."/>
            <person name="Karaoz U."/>
            <person name="Brodie E.L."/>
            <person name="Williams K.H."/>
            <person name="Hubbard S.S."/>
            <person name="Banfield J.F."/>
        </authorList>
    </citation>
    <scope>NUCLEOTIDE SEQUENCE [LARGE SCALE GENOMIC DNA]</scope>
</reference>
<keyword evidence="1" id="KW-1133">Transmembrane helix</keyword>
<comment type="caution">
    <text evidence="2">The sequence shown here is derived from an EMBL/GenBank/DDBJ whole genome shotgun (WGS) entry which is preliminary data.</text>
</comment>
<feature type="transmembrane region" description="Helical" evidence="1">
    <location>
        <begin position="320"/>
        <end position="338"/>
    </location>
</feature>
<feature type="transmembrane region" description="Helical" evidence="1">
    <location>
        <begin position="20"/>
        <end position="38"/>
    </location>
</feature>
<evidence type="ECO:0000313" key="3">
    <source>
        <dbReference type="Proteomes" id="UP000176850"/>
    </source>
</evidence>
<feature type="transmembrane region" description="Helical" evidence="1">
    <location>
        <begin position="137"/>
        <end position="157"/>
    </location>
</feature>
<gene>
    <name evidence="2" type="ORF">A2799_03945</name>
</gene>
<feature type="transmembrane region" description="Helical" evidence="1">
    <location>
        <begin position="235"/>
        <end position="258"/>
    </location>
</feature>
<keyword evidence="1" id="KW-0812">Transmembrane</keyword>
<organism evidence="2 3">
    <name type="scientific">Candidatus Roizmanbacteria bacterium RIFCSPHIGHO2_01_FULL_39_24</name>
    <dbReference type="NCBI Taxonomy" id="1802032"/>
    <lineage>
        <taxon>Bacteria</taxon>
        <taxon>Candidatus Roizmaniibacteriota</taxon>
    </lineage>
</organism>
<dbReference type="AlphaFoldDB" id="A0A1F7GI03"/>
<evidence type="ECO:0000256" key="1">
    <source>
        <dbReference type="SAM" id="Phobius"/>
    </source>
</evidence>
<dbReference type="InterPro" id="IPR018580">
    <property type="entry name" value="Uncharacterised_YfhO"/>
</dbReference>
<evidence type="ECO:0000313" key="2">
    <source>
        <dbReference type="EMBL" id="OGK18436.1"/>
    </source>
</evidence>
<keyword evidence="1" id="KW-0472">Membrane</keyword>
<dbReference type="PANTHER" id="PTHR38454:SF1">
    <property type="entry name" value="INTEGRAL MEMBRANE PROTEIN"/>
    <property type="match status" value="1"/>
</dbReference>
<name>A0A1F7GI03_9BACT</name>
<protein>
    <recommendedName>
        <fullName evidence="4">Membrane protein 6-pyruvoyl-tetrahydropterin synthase-related domain-containing protein</fullName>
    </recommendedName>
</protein>
<sequence length="763" mass="87722">MRFHTEKSLSYMKKYKIDIILNLIGLAIITYFFLPLFYPHLSLFVTPEVGVSDLWQFNIPVKFLMSQAIHGHYFPLWTDMIGTGYPILAESQMGFFNIFSLTLYSLFSYLVAFNLQYIFIYFFAFSGMYAFLRNMKVSPAASFLGGFSFAFSGFYITHISHQNMILTASYIPWLFLLIDLFTRTKKSRYLLISILFLSQQLFAGYVQITFITWIFMGLYLIFNAYVEKKKIKKSVALRTGIIGVLVGVVFIISAAQVIPTAELIDHTARKNGLSPTENIQYSYPFKHLITFLDPFLLGSPRDGTYPHYNLFDGSIFWENTGYIGLIPLVLAVLSLFTVKKNKKTLVFILLLLSALLLMTGKHSPFYFIHTLPPINRFRIPSRYLIMFVFSLCIMSAIGFDELMKRIRNRKIIQLRAILSIVLVSLSVYNIFLIWGNYHLIGRANEWFSDSQTGAYIKHVQKPGRVFSILGASFWVDYFLKNGWSKNSNYFYFRNGLSPNYNILAGVDEYDAYVGKVNTNRQLAYRSVVLSGITEEHKNTLKISTMSAKLLGLASVRYFIAPEKIDNTVFKQKFSTTQNPVGLAAYNIFENSLFLPRVRIVYDYSISKTLQSLQEGLISSTFDPRKSVLLESEPHHSFEKKCIDSPSICPTSVSFTKDKDTLIELTTTSINYGLLVLADSYYPGWKALIDNKETEIFPANLNQRAIILPAGKHTVRFEYKPVNFARGLWISILGYATIIFLLVIEWRTSFLDTFFRKWKLFSDL</sequence>
<feature type="transmembrane region" description="Helical" evidence="1">
    <location>
        <begin position="726"/>
        <end position="745"/>
    </location>
</feature>
<feature type="transmembrane region" description="Helical" evidence="1">
    <location>
        <begin position="103"/>
        <end position="125"/>
    </location>
</feature>